<evidence type="ECO:0000256" key="5">
    <source>
        <dbReference type="SAM" id="Phobius"/>
    </source>
</evidence>
<gene>
    <name evidence="7" type="ORF">SAY86_024186</name>
</gene>
<keyword evidence="8" id="KW-1185">Reference proteome</keyword>
<organism evidence="7 8">
    <name type="scientific">Trapa natans</name>
    <name type="common">Water chestnut</name>
    <dbReference type="NCBI Taxonomy" id="22666"/>
    <lineage>
        <taxon>Eukaryota</taxon>
        <taxon>Viridiplantae</taxon>
        <taxon>Streptophyta</taxon>
        <taxon>Embryophyta</taxon>
        <taxon>Tracheophyta</taxon>
        <taxon>Spermatophyta</taxon>
        <taxon>Magnoliopsida</taxon>
        <taxon>eudicotyledons</taxon>
        <taxon>Gunneridae</taxon>
        <taxon>Pentapetalae</taxon>
        <taxon>rosids</taxon>
        <taxon>malvids</taxon>
        <taxon>Myrtales</taxon>
        <taxon>Lythraceae</taxon>
        <taxon>Trapa</taxon>
    </lineage>
</organism>
<dbReference type="Gene3D" id="3.30.450.50">
    <property type="entry name" value="Longin domain"/>
    <property type="match status" value="1"/>
</dbReference>
<keyword evidence="5" id="KW-0812">Transmembrane</keyword>
<dbReference type="AlphaFoldDB" id="A0AAN7LVN1"/>
<name>A0AAN7LVN1_TRANT</name>
<evidence type="ECO:0000256" key="3">
    <source>
        <dbReference type="ARBA" id="ARBA00023136"/>
    </source>
</evidence>
<comment type="similarity">
    <text evidence="2">Belongs to the synaptobrevin family.</text>
</comment>
<evidence type="ECO:0000313" key="7">
    <source>
        <dbReference type="EMBL" id="KAK4793751.1"/>
    </source>
</evidence>
<keyword evidence="5" id="KW-1133">Transmembrane helix</keyword>
<keyword evidence="3 5" id="KW-0472">Membrane</keyword>
<reference evidence="7 8" key="1">
    <citation type="journal article" date="2023" name="Hortic Res">
        <title>Pangenome of water caltrop reveals structural variations and asymmetric subgenome divergence after allopolyploidization.</title>
        <authorList>
            <person name="Zhang X."/>
            <person name="Chen Y."/>
            <person name="Wang L."/>
            <person name="Yuan Y."/>
            <person name="Fang M."/>
            <person name="Shi L."/>
            <person name="Lu R."/>
            <person name="Comes H.P."/>
            <person name="Ma Y."/>
            <person name="Chen Y."/>
            <person name="Huang G."/>
            <person name="Zhou Y."/>
            <person name="Zheng Z."/>
            <person name="Qiu Y."/>
        </authorList>
    </citation>
    <scope>NUCLEOTIDE SEQUENCE [LARGE SCALE GENOMIC DNA]</scope>
    <source>
        <strain evidence="7">F231</strain>
    </source>
</reference>
<dbReference type="InterPro" id="IPR044783">
    <property type="entry name" value="PHYL"/>
</dbReference>
<dbReference type="PROSITE" id="PS50859">
    <property type="entry name" value="LONGIN"/>
    <property type="match status" value="1"/>
</dbReference>
<dbReference type="PANTHER" id="PTHR47461:SF3">
    <property type="entry name" value="PHYTOLONGIN PHYL2.2"/>
    <property type="match status" value="1"/>
</dbReference>
<dbReference type="PANTHER" id="PTHR47461">
    <property type="entry name" value="PHYTOLONGIN PHYL1.2"/>
    <property type="match status" value="1"/>
</dbReference>
<feature type="domain" description="Longin" evidence="6">
    <location>
        <begin position="14"/>
        <end position="123"/>
    </location>
</feature>
<dbReference type="InterPro" id="IPR011012">
    <property type="entry name" value="Longin-like_dom_sf"/>
</dbReference>
<evidence type="ECO:0000259" key="6">
    <source>
        <dbReference type="PROSITE" id="PS50859"/>
    </source>
</evidence>
<evidence type="ECO:0000313" key="8">
    <source>
        <dbReference type="Proteomes" id="UP001346149"/>
    </source>
</evidence>
<dbReference type="Proteomes" id="UP001346149">
    <property type="component" value="Unassembled WGS sequence"/>
</dbReference>
<dbReference type="CDD" id="cd14824">
    <property type="entry name" value="Longin"/>
    <property type="match status" value="1"/>
</dbReference>
<evidence type="ECO:0000256" key="4">
    <source>
        <dbReference type="SAM" id="MobiDB-lite"/>
    </source>
</evidence>
<feature type="transmembrane region" description="Helical" evidence="5">
    <location>
        <begin position="233"/>
        <end position="254"/>
    </location>
</feature>
<proteinExistence type="inferred from homology"/>
<dbReference type="GO" id="GO:0016020">
    <property type="term" value="C:membrane"/>
    <property type="evidence" value="ECO:0007669"/>
    <property type="project" value="UniProtKB-SubCell"/>
</dbReference>
<evidence type="ECO:0000256" key="2">
    <source>
        <dbReference type="ARBA" id="ARBA00008025"/>
    </source>
</evidence>
<protein>
    <recommendedName>
        <fullName evidence="6">Longin domain-containing protein</fullName>
    </recommendedName>
</protein>
<dbReference type="EMBL" id="JAXQNO010000008">
    <property type="protein sequence ID" value="KAK4793751.1"/>
    <property type="molecule type" value="Genomic_DNA"/>
</dbReference>
<dbReference type="InterPro" id="IPR010908">
    <property type="entry name" value="Longin_dom"/>
</dbReference>
<comment type="caution">
    <text evidence="7">The sequence shown here is derived from an EMBL/GenBank/DDBJ whole genome shotgun (WGS) entry which is preliminary data.</text>
</comment>
<accession>A0AAN7LVN1</accession>
<sequence length="263" mass="29127">MAPISNPKHVLYTCIARGTSIIAEFNRDQPDLPPLARKCIELTPPHHSIFSQTHRRRAYTFLIDDPLVYFGIFDDALSKSERIRFLSKVKADFLELIKNGSIKNSTSNLVPTPGEQAQFDTILRGLLQSGLDSESVSSPRSDKKKPPGLESARGGRSFTAQVIGSPGKGLKKKRRFNGEGVNSGGDSDVITSKDTNLENKVDACEEMNGLVPKNNSHSGAERQKAKQVWKRQVWIVLLLDLLVCMILFGVWLWVCGGFKCMNG</sequence>
<evidence type="ECO:0000256" key="1">
    <source>
        <dbReference type="ARBA" id="ARBA00004370"/>
    </source>
</evidence>
<feature type="region of interest" description="Disordered" evidence="4">
    <location>
        <begin position="131"/>
        <end position="192"/>
    </location>
</feature>
<dbReference type="SUPFAM" id="SSF64356">
    <property type="entry name" value="SNARE-like"/>
    <property type="match status" value="1"/>
</dbReference>
<comment type="subcellular location">
    <subcellularLocation>
        <location evidence="1">Membrane</location>
    </subcellularLocation>
</comment>